<dbReference type="Gene3D" id="3.80.10.10">
    <property type="entry name" value="Ribonuclease Inhibitor"/>
    <property type="match status" value="3"/>
</dbReference>
<dbReference type="EMBL" id="KX159249">
    <property type="protein sequence ID" value="APU94853.1"/>
    <property type="molecule type" value="mRNA"/>
</dbReference>
<evidence type="ECO:0000256" key="14">
    <source>
        <dbReference type="ARBA" id="ARBA00023136"/>
    </source>
</evidence>
<dbReference type="EC" id="2.7.11.1" evidence="3"/>
<dbReference type="InterPro" id="IPR011009">
    <property type="entry name" value="Kinase-like_dom_sf"/>
</dbReference>
<dbReference type="SMART" id="SM00220">
    <property type="entry name" value="S_TKc"/>
    <property type="match status" value="1"/>
</dbReference>
<dbReference type="InterPro" id="IPR055414">
    <property type="entry name" value="LRR_R13L4/SHOC2-like"/>
</dbReference>
<keyword evidence="8" id="KW-0732">Signal</keyword>
<evidence type="ECO:0000256" key="16">
    <source>
        <dbReference type="ARBA" id="ARBA00023180"/>
    </source>
</evidence>
<dbReference type="PROSITE" id="PS50011">
    <property type="entry name" value="PROTEIN_KINASE_DOM"/>
    <property type="match status" value="1"/>
</dbReference>
<evidence type="ECO:0000256" key="13">
    <source>
        <dbReference type="ARBA" id="ARBA00022989"/>
    </source>
</evidence>
<evidence type="ECO:0000256" key="8">
    <source>
        <dbReference type="ARBA" id="ARBA00022729"/>
    </source>
</evidence>
<evidence type="ECO:0000256" key="9">
    <source>
        <dbReference type="ARBA" id="ARBA00022737"/>
    </source>
</evidence>
<reference evidence="21" key="1">
    <citation type="submission" date="2016-04" db="EMBL/GenBank/DDBJ databases">
        <authorList>
            <person name="Evans L.H."/>
            <person name="Alamgir A."/>
            <person name="Owens N."/>
            <person name="Weber N.D."/>
            <person name="Virtaneva K."/>
            <person name="Barbian K."/>
            <person name="Babar A."/>
            <person name="Rosenke K."/>
        </authorList>
    </citation>
    <scope>NUCLEOTIDE SEQUENCE</scope>
    <source>
        <strain evidence="21">Antarctic moss No.L</strain>
    </source>
</reference>
<keyword evidence="11 21" id="KW-0418">Kinase</keyword>
<dbReference type="FunFam" id="3.30.200.20:FF:000288">
    <property type="entry name" value="LRR receptor-like serine/threonine-protein kinase ERECTA"/>
    <property type="match status" value="1"/>
</dbReference>
<dbReference type="InterPro" id="IPR001611">
    <property type="entry name" value="Leu-rich_rpt"/>
</dbReference>
<organism evidence="21">
    <name type="scientific">Pohlia nutans</name>
    <dbReference type="NCBI Taxonomy" id="140635"/>
    <lineage>
        <taxon>Eukaryota</taxon>
        <taxon>Viridiplantae</taxon>
        <taxon>Streptophyta</taxon>
        <taxon>Embryophyta</taxon>
        <taxon>Bryophyta</taxon>
        <taxon>Bryophytina</taxon>
        <taxon>Bryopsida</taxon>
        <taxon>Bryidae</taxon>
        <taxon>Bryanae</taxon>
        <taxon>Bryales</taxon>
        <taxon>Mniaceae</taxon>
        <taxon>Pohlia</taxon>
    </lineage>
</organism>
<dbReference type="PANTHER" id="PTHR48053">
    <property type="entry name" value="LEUCINE RICH REPEAT FAMILY PROTEIN, EXPRESSED"/>
    <property type="match status" value="1"/>
</dbReference>
<evidence type="ECO:0000256" key="12">
    <source>
        <dbReference type="ARBA" id="ARBA00022840"/>
    </source>
</evidence>
<dbReference type="PANTHER" id="PTHR48053:SF120">
    <property type="entry name" value="PROTEIN KINASE DOMAIN-CONTAINING PROTEIN"/>
    <property type="match status" value="1"/>
</dbReference>
<keyword evidence="16" id="KW-0325">Glycoprotein</keyword>
<keyword evidence="13 19" id="KW-1133">Transmembrane helix</keyword>
<dbReference type="AlphaFoldDB" id="A0A1P8DYW6"/>
<evidence type="ECO:0000256" key="11">
    <source>
        <dbReference type="ARBA" id="ARBA00022777"/>
    </source>
</evidence>
<dbReference type="SMART" id="SM00369">
    <property type="entry name" value="LRR_TYP"/>
    <property type="match status" value="11"/>
</dbReference>
<evidence type="ECO:0000256" key="6">
    <source>
        <dbReference type="ARBA" id="ARBA00022679"/>
    </source>
</evidence>
<keyword evidence="10" id="KW-0547">Nucleotide-binding</keyword>
<dbReference type="Pfam" id="PF00560">
    <property type="entry name" value="LRR_1"/>
    <property type="match status" value="10"/>
</dbReference>
<evidence type="ECO:0000256" key="19">
    <source>
        <dbReference type="SAM" id="Phobius"/>
    </source>
</evidence>
<comment type="similarity">
    <text evidence="2">Belongs to the protein kinase superfamily. Ser/Thr protein kinase family.</text>
</comment>
<protein>
    <recommendedName>
        <fullName evidence="3">non-specific serine/threonine protein kinase</fullName>
        <ecNumber evidence="3">2.7.11.1</ecNumber>
    </recommendedName>
</protein>
<proteinExistence type="evidence at transcript level"/>
<feature type="transmembrane region" description="Helical" evidence="19">
    <location>
        <begin position="30"/>
        <end position="49"/>
    </location>
</feature>
<dbReference type="PROSITE" id="PS00108">
    <property type="entry name" value="PROTEIN_KINASE_ST"/>
    <property type="match status" value="1"/>
</dbReference>
<dbReference type="InterPro" id="IPR008271">
    <property type="entry name" value="Ser/Thr_kinase_AS"/>
</dbReference>
<dbReference type="InterPro" id="IPR032675">
    <property type="entry name" value="LRR_dom_sf"/>
</dbReference>
<dbReference type="InterPro" id="IPR051716">
    <property type="entry name" value="Plant_RL_S/T_kinase"/>
</dbReference>
<dbReference type="GO" id="GO:0004674">
    <property type="term" value="F:protein serine/threonine kinase activity"/>
    <property type="evidence" value="ECO:0007669"/>
    <property type="project" value="UniProtKB-KW"/>
</dbReference>
<evidence type="ECO:0000256" key="2">
    <source>
        <dbReference type="ARBA" id="ARBA00008684"/>
    </source>
</evidence>
<dbReference type="GO" id="GO:0016020">
    <property type="term" value="C:membrane"/>
    <property type="evidence" value="ECO:0007669"/>
    <property type="project" value="UniProtKB-SubCell"/>
</dbReference>
<dbReference type="InterPro" id="IPR013210">
    <property type="entry name" value="LRR_N_plant-typ"/>
</dbReference>
<feature type="transmembrane region" description="Helical" evidence="19">
    <location>
        <begin position="627"/>
        <end position="650"/>
    </location>
</feature>
<dbReference type="Gene3D" id="3.30.200.20">
    <property type="entry name" value="Phosphorylase Kinase, domain 1"/>
    <property type="match status" value="1"/>
</dbReference>
<evidence type="ECO:0000256" key="17">
    <source>
        <dbReference type="ARBA" id="ARBA00047899"/>
    </source>
</evidence>
<evidence type="ECO:0000256" key="10">
    <source>
        <dbReference type="ARBA" id="ARBA00022741"/>
    </source>
</evidence>
<dbReference type="FunFam" id="3.80.10.10:FF:000361">
    <property type="entry name" value="LRR receptor-like serine/threonine-protein kinase ERL1"/>
    <property type="match status" value="1"/>
</dbReference>
<evidence type="ECO:0000259" key="20">
    <source>
        <dbReference type="PROSITE" id="PS50011"/>
    </source>
</evidence>
<dbReference type="GO" id="GO:0005524">
    <property type="term" value="F:ATP binding"/>
    <property type="evidence" value="ECO:0007669"/>
    <property type="project" value="UniProtKB-KW"/>
</dbReference>
<dbReference type="Pfam" id="PF23598">
    <property type="entry name" value="LRR_14"/>
    <property type="match status" value="1"/>
</dbReference>
<comment type="catalytic activity">
    <reaction evidence="17">
        <text>L-threonyl-[protein] + ATP = O-phospho-L-threonyl-[protein] + ADP + H(+)</text>
        <dbReference type="Rhea" id="RHEA:46608"/>
        <dbReference type="Rhea" id="RHEA-COMP:11060"/>
        <dbReference type="Rhea" id="RHEA-COMP:11605"/>
        <dbReference type="ChEBI" id="CHEBI:15378"/>
        <dbReference type="ChEBI" id="CHEBI:30013"/>
        <dbReference type="ChEBI" id="CHEBI:30616"/>
        <dbReference type="ChEBI" id="CHEBI:61977"/>
        <dbReference type="ChEBI" id="CHEBI:456216"/>
        <dbReference type="EC" id="2.7.11.1"/>
    </reaction>
</comment>
<dbReference type="PROSITE" id="PS51450">
    <property type="entry name" value="LRR"/>
    <property type="match status" value="1"/>
</dbReference>
<keyword evidence="5" id="KW-0433">Leucine-rich repeat</keyword>
<keyword evidence="6" id="KW-0808">Transferase</keyword>
<evidence type="ECO:0000313" key="21">
    <source>
        <dbReference type="EMBL" id="APU94853.1"/>
    </source>
</evidence>
<accession>A0A1P8DYW6</accession>
<dbReference type="Pfam" id="PF07714">
    <property type="entry name" value="PK_Tyr_Ser-Thr"/>
    <property type="match status" value="1"/>
</dbReference>
<dbReference type="Pfam" id="PF08263">
    <property type="entry name" value="LRRNT_2"/>
    <property type="match status" value="1"/>
</dbReference>
<dbReference type="InterPro" id="IPR000719">
    <property type="entry name" value="Prot_kinase_dom"/>
</dbReference>
<evidence type="ECO:0000256" key="3">
    <source>
        <dbReference type="ARBA" id="ARBA00012513"/>
    </source>
</evidence>
<dbReference type="InterPro" id="IPR001245">
    <property type="entry name" value="Ser-Thr/Tyr_kinase_cat_dom"/>
</dbReference>
<dbReference type="FunFam" id="1.10.510.10:FF:000290">
    <property type="entry name" value="LRR receptor-like serine/threonine-protein kinase ERECTA"/>
    <property type="match status" value="1"/>
</dbReference>
<name>A0A1P8DYW6_9BRYO</name>
<gene>
    <name evidence="21" type="primary">LRR-RLK25</name>
</gene>
<dbReference type="GO" id="GO:0009791">
    <property type="term" value="P:post-embryonic development"/>
    <property type="evidence" value="ECO:0007669"/>
    <property type="project" value="UniProtKB-ARBA"/>
</dbReference>
<keyword evidence="14 19" id="KW-0472">Membrane</keyword>
<feature type="domain" description="Protein kinase" evidence="20">
    <location>
        <begin position="690"/>
        <end position="961"/>
    </location>
</feature>
<evidence type="ECO:0000256" key="4">
    <source>
        <dbReference type="ARBA" id="ARBA00022527"/>
    </source>
</evidence>
<keyword evidence="4" id="KW-0723">Serine/threonine-protein kinase</keyword>
<dbReference type="FunFam" id="3.80.10.10:FF:000077">
    <property type="entry name" value="LRR receptor-like serine/threonine-protein kinase ERL1"/>
    <property type="match status" value="1"/>
</dbReference>
<evidence type="ECO:0000256" key="18">
    <source>
        <dbReference type="ARBA" id="ARBA00048679"/>
    </source>
</evidence>
<evidence type="ECO:0000256" key="5">
    <source>
        <dbReference type="ARBA" id="ARBA00022614"/>
    </source>
</evidence>
<evidence type="ECO:0000256" key="1">
    <source>
        <dbReference type="ARBA" id="ARBA00004479"/>
    </source>
</evidence>
<dbReference type="SUPFAM" id="SSF52047">
    <property type="entry name" value="RNI-like"/>
    <property type="match status" value="1"/>
</dbReference>
<dbReference type="FunFam" id="3.80.10.10:FF:000233">
    <property type="entry name" value="Leucine-rich repeat receptor-like protein kinase TDR"/>
    <property type="match status" value="1"/>
</dbReference>
<keyword evidence="7 19" id="KW-0812">Transmembrane</keyword>
<dbReference type="SUPFAM" id="SSF56112">
    <property type="entry name" value="Protein kinase-like (PK-like)"/>
    <property type="match status" value="1"/>
</dbReference>
<evidence type="ECO:0000256" key="15">
    <source>
        <dbReference type="ARBA" id="ARBA00023170"/>
    </source>
</evidence>
<dbReference type="InterPro" id="IPR003591">
    <property type="entry name" value="Leu-rich_rpt_typical-subtyp"/>
</dbReference>
<comment type="subcellular location">
    <subcellularLocation>
        <location evidence="1">Membrane</location>
        <topology evidence="1">Single-pass type I membrane protein</topology>
    </subcellularLocation>
</comment>
<dbReference type="SUPFAM" id="SSF52058">
    <property type="entry name" value="L domain-like"/>
    <property type="match status" value="1"/>
</dbReference>
<keyword evidence="15 21" id="KW-0675">Receptor</keyword>
<sequence length="1018" mass="111984">MLLLGLLYSIEVRSVRRTEAMSGGCRSSSLFAPVWLVVFLLLVASFLSIPCAAATIADEVAALLELKRGFSNGDIALDNWHESSQSPCFWRGVTCDNITFLVTTLNLSVLSLAGEISPAVGNLHSLQHLDMSENNISGQIPAEVSKCISLVYLNFSWNNLTGEIPYLMSQLQKLEFLSLGNNHLTGPIPSTFSSLINLRHLDLQANELSGSIPSLIYWSESLQYLMLRQNYLTGSLSSDMCQLTQLAYFNVRFNNLTGPIPDGIGNCTSFQILDLSYNDLSGEIPYNIGYLQVSTLSLESNRFSGRIPDVLGLMQALVILDLSSNHLEGPIPQILGNLTSVTKLYLDNNRLTGSIPPELGNMTLLNYLELNNNQLTGEIPSELGCLTELFDLKLSENELTGPIPENISSLAALNFLDLHGNKLNGSILPDLQKLTNLTSLNLSSNYFSGVIPNEIGLIFNLDKLDLSENNLSGSIPHSIGNLEHLLTLDLHGNKLSGSIGIQPGNVTSHSYLDCTHLNYLDLSHNTFAGPIPPELGQLQEIRVMNLSFNALSGSIPKQLENCFNLDTLDLSYNNLSGEVPVVDFFDKFPPSSYNGNPQLCIASSSLCGRNMFSGGASRTNGPLGATATWGIAISAICLFALLLFGAMRIMRPRQLLKMPKTPQGPPSLVTFHLGMAPQSFEEMMRLTENLSEKYVAGRGGSSTVYKCTLKNGHSIAIKKLFNYYPQNIHEFETELKTLGNIKHRNIVSLRGYSMSSAGNFLFYDFMEYGSLYDHLHGHAKRSTKMDWNTRLKIALGAAQGLAYLHQDCKPEVVHRDVKSCNILLNANMEAHLCDFGLAKNIQPTRTHTSTFVLGTIGYIDPEYAQTSRLNDKSDVYSFGIVLLELLMGKKAVEDEVNLLDWVRSKIDERNVMEFVDAHVRATCPSMDHLEKALKLALLCSKQTPSQRPSMYDVAQVLSSLLPAALAKPPTYPSPAASKHRRYIDTYPANQAEDIIASTSTSGGDLLDQFEDVISRNVL</sequence>
<evidence type="ECO:0000256" key="7">
    <source>
        <dbReference type="ARBA" id="ARBA00022692"/>
    </source>
</evidence>
<keyword evidence="9" id="KW-0677">Repeat</keyword>
<keyword evidence="12" id="KW-0067">ATP-binding</keyword>
<dbReference type="Gene3D" id="1.10.510.10">
    <property type="entry name" value="Transferase(Phosphotransferase) domain 1"/>
    <property type="match status" value="1"/>
</dbReference>
<comment type="catalytic activity">
    <reaction evidence="18">
        <text>L-seryl-[protein] + ATP = O-phospho-L-seryl-[protein] + ADP + H(+)</text>
        <dbReference type="Rhea" id="RHEA:17989"/>
        <dbReference type="Rhea" id="RHEA-COMP:9863"/>
        <dbReference type="Rhea" id="RHEA-COMP:11604"/>
        <dbReference type="ChEBI" id="CHEBI:15378"/>
        <dbReference type="ChEBI" id="CHEBI:29999"/>
        <dbReference type="ChEBI" id="CHEBI:30616"/>
        <dbReference type="ChEBI" id="CHEBI:83421"/>
        <dbReference type="ChEBI" id="CHEBI:456216"/>
        <dbReference type="EC" id="2.7.11.1"/>
    </reaction>
</comment>